<evidence type="ECO:0000259" key="14">
    <source>
        <dbReference type="Pfam" id="PF15024"/>
    </source>
</evidence>
<evidence type="ECO:0000256" key="13">
    <source>
        <dbReference type="ARBA" id="ARBA00048243"/>
    </source>
</evidence>
<comment type="pathway">
    <text evidence="2">Protein modification; protein glycosylation.</text>
</comment>
<dbReference type="GO" id="GO:0006487">
    <property type="term" value="P:protein N-linked glycosylation"/>
    <property type="evidence" value="ECO:0007669"/>
    <property type="project" value="TreeGrafter"/>
</dbReference>
<dbReference type="UniPathway" id="UPA00378"/>
<dbReference type="OrthoDB" id="2560689at2759"/>
<dbReference type="PANTHER" id="PTHR15075:SF2">
    <property type="entry name" value="ALPHA-1,6-MANNOSYLGLYCOPROTEIN 6-BETA-N-ACETYLGLUCOSAMINYLTRANSFERASE"/>
    <property type="match status" value="1"/>
</dbReference>
<evidence type="ECO:0000313" key="15">
    <source>
        <dbReference type="EMBL" id="KLT38390.1"/>
    </source>
</evidence>
<evidence type="ECO:0000256" key="11">
    <source>
        <dbReference type="ARBA" id="ARBA00023136"/>
    </source>
</evidence>
<dbReference type="RefSeq" id="XP_018274881.1">
    <property type="nucleotide sequence ID" value="XM_018421615.1"/>
</dbReference>
<evidence type="ECO:0000256" key="5">
    <source>
        <dbReference type="ARBA" id="ARBA00022676"/>
    </source>
</evidence>
<dbReference type="GO" id="GO:0000139">
    <property type="term" value="C:Golgi membrane"/>
    <property type="evidence" value="ECO:0007669"/>
    <property type="project" value="UniProtKB-SubCell"/>
</dbReference>
<dbReference type="Pfam" id="PF15024">
    <property type="entry name" value="Glyco_transf_18"/>
    <property type="match status" value="1"/>
</dbReference>
<proteinExistence type="inferred from homology"/>
<reference evidence="15 16" key="1">
    <citation type="submission" date="2015-03" db="EMBL/GenBank/DDBJ databases">
        <title>Genomics and transcriptomics of the oil-accumulating basidiomycete yeast T. oleaginosus allow insights into substrate utilization and the diverse evolutionary trajectories of mating systems in fungi.</title>
        <authorList>
            <consortium name="DOE Joint Genome Institute"/>
            <person name="Kourist R."/>
            <person name="Kracht O."/>
            <person name="Bracharz F."/>
            <person name="Lipzen A."/>
            <person name="Nolan M."/>
            <person name="Ohm R."/>
            <person name="Grigoriev I."/>
            <person name="Sun S."/>
            <person name="Heitman J."/>
            <person name="Bruck T."/>
            <person name="Nowrousian M."/>
        </authorList>
    </citation>
    <scope>NUCLEOTIDE SEQUENCE [LARGE SCALE GENOMIC DNA]</scope>
    <source>
        <strain evidence="15 16">IBC0246</strain>
    </source>
</reference>
<keyword evidence="8" id="KW-0735">Signal-anchor</keyword>
<dbReference type="STRING" id="879819.A0A0J0XBE7"/>
<keyword evidence="11" id="KW-0472">Membrane</keyword>
<comment type="catalytic activity">
    <reaction evidence="13">
        <text>N(4)-{beta-D-GlcNAc-(1-&gt;2)-[beta-D-GlcNAc-(1-&gt;4)]-alpha-D-Man-(1-&gt;3)-[beta-D-GlcNAc-(1-&gt;2)-alpha-D-Man-(1-&gt;6)]-beta-D-Man-(1-&gt;4)-beta-D-GlcNAc-(1-&gt;4)-beta-D-GlcNAc}-L-asparaginyl-[protein] + UDP-N-acetyl-alpha-D-glucosamine = N(4)-{beta-D-GlcNAc-(1-&gt;2)-[beta-D-GlcNAc-(1-&gt;4)]-alpha-D-Man-(1-&gt;3)-[beta-D-GlcNAc-(1-&gt;2)-[beta-D-GlcNAc-(1-&gt;6)]-alpha-D-Man-(1-&gt;6)]-beta-D-Man-(1-&gt;4)-beta-D-GlcNAc-(1-&gt;4)-beta-D-GlcNAc}-L-asparaginyl-[protein] + UDP + H(+)</text>
        <dbReference type="Rhea" id="RHEA:16921"/>
        <dbReference type="Rhea" id="RHEA-COMP:14374"/>
        <dbReference type="Rhea" id="RHEA-COMP:14377"/>
        <dbReference type="ChEBI" id="CHEBI:15378"/>
        <dbReference type="ChEBI" id="CHEBI:57705"/>
        <dbReference type="ChEBI" id="CHEBI:58223"/>
        <dbReference type="ChEBI" id="CHEBI:139507"/>
        <dbReference type="ChEBI" id="CHEBI:139510"/>
        <dbReference type="EC" id="2.4.1.155"/>
    </reaction>
</comment>
<evidence type="ECO:0000256" key="6">
    <source>
        <dbReference type="ARBA" id="ARBA00022679"/>
    </source>
</evidence>
<dbReference type="AlphaFoldDB" id="A0A0J0XBE7"/>
<dbReference type="InterPro" id="IPR052105">
    <property type="entry name" value="MGAT5_Glycosyltransferase"/>
</dbReference>
<dbReference type="PANTHER" id="PTHR15075">
    <property type="entry name" value="ALPHA-MANNOSIDE BETA-1,6-N-ACETYLGLUCOSAMINYLTRANSFERASE"/>
    <property type="match status" value="1"/>
</dbReference>
<dbReference type="Proteomes" id="UP000053611">
    <property type="component" value="Unassembled WGS sequence"/>
</dbReference>
<dbReference type="EC" id="2.4.1.155" evidence="4"/>
<evidence type="ECO:0000256" key="1">
    <source>
        <dbReference type="ARBA" id="ARBA00004323"/>
    </source>
</evidence>
<keyword evidence="9" id="KW-1133">Transmembrane helix</keyword>
<dbReference type="EMBL" id="KQ087312">
    <property type="protein sequence ID" value="KLT38390.1"/>
    <property type="molecule type" value="Genomic_DNA"/>
</dbReference>
<dbReference type="GeneID" id="28982218"/>
<keyword evidence="16" id="KW-1185">Reference proteome</keyword>
<dbReference type="GO" id="GO:0030144">
    <property type="term" value="F:alpha-1,6-mannosylglycoprotein 6-beta-N-acetylglucosaminyltransferase activity"/>
    <property type="evidence" value="ECO:0007669"/>
    <property type="project" value="UniProtKB-EC"/>
</dbReference>
<evidence type="ECO:0000256" key="4">
    <source>
        <dbReference type="ARBA" id="ARBA00012671"/>
    </source>
</evidence>
<dbReference type="InterPro" id="IPR026116">
    <property type="entry name" value="GT18_cat"/>
</dbReference>
<evidence type="ECO:0000256" key="3">
    <source>
        <dbReference type="ARBA" id="ARBA00007477"/>
    </source>
</evidence>
<evidence type="ECO:0000256" key="7">
    <source>
        <dbReference type="ARBA" id="ARBA00022692"/>
    </source>
</evidence>
<name>A0A0J0XBE7_9TREE</name>
<keyword evidence="7" id="KW-0812">Transmembrane</keyword>
<organism evidence="15 16">
    <name type="scientific">Cutaneotrichosporon oleaginosum</name>
    <dbReference type="NCBI Taxonomy" id="879819"/>
    <lineage>
        <taxon>Eukaryota</taxon>
        <taxon>Fungi</taxon>
        <taxon>Dikarya</taxon>
        <taxon>Basidiomycota</taxon>
        <taxon>Agaricomycotina</taxon>
        <taxon>Tremellomycetes</taxon>
        <taxon>Trichosporonales</taxon>
        <taxon>Trichosporonaceae</taxon>
        <taxon>Cutaneotrichosporon</taxon>
    </lineage>
</organism>
<keyword evidence="6" id="KW-0808">Transferase</keyword>
<accession>A0A0J0XBE7</accession>
<comment type="similarity">
    <text evidence="3">Belongs to the glycosyltransferase 18 family.</text>
</comment>
<keyword evidence="10" id="KW-0333">Golgi apparatus</keyword>
<keyword evidence="5" id="KW-0328">Glycosyltransferase</keyword>
<evidence type="ECO:0000313" key="16">
    <source>
        <dbReference type="Proteomes" id="UP000053611"/>
    </source>
</evidence>
<evidence type="ECO:0000256" key="2">
    <source>
        <dbReference type="ARBA" id="ARBA00004922"/>
    </source>
</evidence>
<evidence type="ECO:0000256" key="9">
    <source>
        <dbReference type="ARBA" id="ARBA00022989"/>
    </source>
</evidence>
<comment type="subcellular location">
    <subcellularLocation>
        <location evidence="1">Golgi apparatus membrane</location>
        <topology evidence="1">Single-pass type II membrane protein</topology>
    </subcellularLocation>
</comment>
<keyword evidence="12" id="KW-0325">Glycoprotein</keyword>
<evidence type="ECO:0000256" key="12">
    <source>
        <dbReference type="ARBA" id="ARBA00023180"/>
    </source>
</evidence>
<evidence type="ECO:0000256" key="8">
    <source>
        <dbReference type="ARBA" id="ARBA00022968"/>
    </source>
</evidence>
<feature type="domain" description="Glycosyltransferase family 18 catalytic" evidence="14">
    <location>
        <begin position="15"/>
        <end position="230"/>
    </location>
</feature>
<evidence type="ECO:0000256" key="10">
    <source>
        <dbReference type="ARBA" id="ARBA00023034"/>
    </source>
</evidence>
<protein>
    <recommendedName>
        <fullName evidence="4">alpha-1,6-mannosyl-glycoprotein 6-beta-N-acetylglucosaminyltransferase</fullName>
        <ecNumber evidence="4">2.4.1.155</ecNumber>
    </recommendedName>
</protein>
<gene>
    <name evidence="15" type="ORF">CC85DRAFT_281243</name>
</gene>
<sequence>MGNYRSEYPRECADADNTYLGYALEAAAETRTVPWAQRPNRAYILGKRVQYFYKWREEPFIPAEYITRAYHEMRKEIPDFEFVGGFIDDRTPEEKETLGEWKVPEGVRQLGKMNASEFDDAVANSKAMVGLGWPATSPSPYRAIARGVPFLNPHTMHLHSKADDPASWAFVQHDSLRYEQPPHVYNTEANNYEGFIAALRAAMTTPAEPYILPRLQRDALDRRMRDFVHHDWRAEAARVLANRKNGEESELGTDLGMFEL</sequence>